<dbReference type="Proteomes" id="UP000006322">
    <property type="component" value="Unassembled WGS sequence"/>
</dbReference>
<gene>
    <name evidence="1" type="ORF">GPLA_3984</name>
</gene>
<dbReference type="AlphaFoldDB" id="K7A1R1"/>
<reference evidence="2" key="1">
    <citation type="journal article" date="2014" name="Environ. Microbiol.">
        <title>Comparative genomics of the marine bacterial genus Glaciecola reveals the high degree of genomic diversity and genomic characteristic for cold adaptation.</title>
        <authorList>
            <person name="Qin Q.L."/>
            <person name="Xie B.B."/>
            <person name="Yu Y."/>
            <person name="Shu Y.L."/>
            <person name="Rong J.C."/>
            <person name="Zhang Y.J."/>
            <person name="Zhao D.L."/>
            <person name="Chen X.L."/>
            <person name="Zhang X.Y."/>
            <person name="Chen B."/>
            <person name="Zhou B.C."/>
            <person name="Zhang Y.Z."/>
        </authorList>
    </citation>
    <scope>NUCLEOTIDE SEQUENCE [LARGE SCALE GENOMIC DNA]</scope>
    <source>
        <strain evidence="2">LMG 21857</strain>
    </source>
</reference>
<sequence>MRCIKISIAGTWPNNLKYIGAIPHMVYAAIANKTPDFTALSLILMPFIRQAPECELTVG</sequence>
<protein>
    <submittedName>
        <fullName evidence="1">Uncharacterized protein</fullName>
    </submittedName>
</protein>
<proteinExistence type="predicted"/>
<dbReference type="EMBL" id="BAER01000118">
    <property type="protein sequence ID" value="GAC34863.1"/>
    <property type="molecule type" value="Genomic_DNA"/>
</dbReference>
<accession>K7A1R1</accession>
<evidence type="ECO:0000313" key="2">
    <source>
        <dbReference type="Proteomes" id="UP000006322"/>
    </source>
</evidence>
<organism evidence="1 2">
    <name type="scientific">Paraglaciecola polaris LMG 21857</name>
    <dbReference type="NCBI Taxonomy" id="1129793"/>
    <lineage>
        <taxon>Bacteria</taxon>
        <taxon>Pseudomonadati</taxon>
        <taxon>Pseudomonadota</taxon>
        <taxon>Gammaproteobacteria</taxon>
        <taxon>Alteromonadales</taxon>
        <taxon>Alteromonadaceae</taxon>
        <taxon>Paraglaciecola</taxon>
    </lineage>
</organism>
<comment type="caution">
    <text evidence="1">The sequence shown here is derived from an EMBL/GenBank/DDBJ whole genome shotgun (WGS) entry which is preliminary data.</text>
</comment>
<name>K7A1R1_9ALTE</name>
<evidence type="ECO:0000313" key="1">
    <source>
        <dbReference type="EMBL" id="GAC34863.1"/>
    </source>
</evidence>
<keyword evidence="2" id="KW-1185">Reference proteome</keyword>
<dbReference type="STRING" id="1129793.GPLA_3984"/>